<feature type="transmembrane region" description="Helical" evidence="5">
    <location>
        <begin position="399"/>
        <end position="417"/>
    </location>
</feature>
<feature type="transmembrane region" description="Helical" evidence="5">
    <location>
        <begin position="374"/>
        <end position="393"/>
    </location>
</feature>
<proteinExistence type="predicted"/>
<feature type="transmembrane region" description="Helical" evidence="5">
    <location>
        <begin position="346"/>
        <end position="367"/>
    </location>
</feature>
<dbReference type="EMBL" id="AQHW01000014">
    <property type="protein sequence ID" value="KKB56702.1"/>
    <property type="molecule type" value="Genomic_DNA"/>
</dbReference>
<feature type="transmembrane region" description="Helical" evidence="5">
    <location>
        <begin position="66"/>
        <end position="86"/>
    </location>
</feature>
<feature type="domain" description="O-antigen ligase-related" evidence="6">
    <location>
        <begin position="206"/>
        <end position="359"/>
    </location>
</feature>
<keyword evidence="3 5" id="KW-1133">Transmembrane helix</keyword>
<sequence>MKYRLYISYSLLAISGILLLCTVFATDISLVNGLVMGKVYWFHLAMLLLAACCLVATVLIKTEKTFVPSVADGLVLALTAIVALTYNWQLNPEPEKMLFGGQLVILWFLLRFIFTGWPQSKIFFLVMIAGTGLIEAVSGMRQLHGFEGSNHSLFRLTGDFYNPGPYSGYLAMVLPICLWMILQFDNYKKAGWRQVNIYLYYLGWISLLAIIIVLPAGMSRAAWIAAVVSCGWVYWVQRIGWEKTKRFINGHRILTTVSSFVILILVAGALAGIYMLKKESADGRLLLWKITTQAITKQPWTGTGLGGFPAAYAEAQAEYFSSGKASETEMLVAGCPEYGFNEFLQIGLEQGLVGLMVFVLLLSYSLFRGVKNRQIGAAGGILALMVFSLASYPLQLPEFWVVLVVLMGVICTSVASDTPPTPSRKGRKILSVAMIGCLTFCCGWIFWQQKGYYQGYKKWNTMKMLYNNKAYEAACDGYEELVPLLGHKPELLFETAQCLSKAERFTDANVLLERAMKLSGDPMIHYMAAKNEQAQGNFPEAERLLLHAIDMLPERIYPYYLLTKLYAEPTFFQEDKFIKATDAVLTKEPKVESTAIREMRTEVKSMLNNIRQNRN</sequence>
<dbReference type="PATRIC" id="fig|1203610.3.peg.2401"/>
<evidence type="ECO:0000313" key="8">
    <source>
        <dbReference type="Proteomes" id="UP000033035"/>
    </source>
</evidence>
<dbReference type="InterPro" id="IPR007016">
    <property type="entry name" value="O-antigen_ligase-rel_domated"/>
</dbReference>
<dbReference type="Gene3D" id="1.25.40.10">
    <property type="entry name" value="Tetratricopeptide repeat domain"/>
    <property type="match status" value="1"/>
</dbReference>
<protein>
    <recommendedName>
        <fullName evidence="6">O-antigen ligase-related domain-containing protein</fullName>
    </recommendedName>
</protein>
<evidence type="ECO:0000259" key="6">
    <source>
        <dbReference type="Pfam" id="PF04932"/>
    </source>
</evidence>
<feature type="transmembrane region" description="Helical" evidence="5">
    <location>
        <begin position="166"/>
        <end position="185"/>
    </location>
</feature>
<dbReference type="InterPro" id="IPR051533">
    <property type="entry name" value="WaaL-like"/>
</dbReference>
<dbReference type="Proteomes" id="UP000033035">
    <property type="component" value="Unassembled WGS sequence"/>
</dbReference>
<feature type="transmembrane region" description="Helical" evidence="5">
    <location>
        <begin position="122"/>
        <end position="140"/>
    </location>
</feature>
<evidence type="ECO:0000256" key="3">
    <source>
        <dbReference type="ARBA" id="ARBA00022989"/>
    </source>
</evidence>
<evidence type="ECO:0000256" key="4">
    <source>
        <dbReference type="ARBA" id="ARBA00023136"/>
    </source>
</evidence>
<comment type="caution">
    <text evidence="7">The sequence shown here is derived from an EMBL/GenBank/DDBJ whole genome shotgun (WGS) entry which is preliminary data.</text>
</comment>
<feature type="transmembrane region" description="Helical" evidence="5">
    <location>
        <begin position="41"/>
        <end position="59"/>
    </location>
</feature>
<comment type="subcellular location">
    <subcellularLocation>
        <location evidence="1">Membrane</location>
        <topology evidence="1">Multi-pass membrane protein</topology>
    </subcellularLocation>
</comment>
<dbReference type="PANTHER" id="PTHR37422:SF13">
    <property type="entry name" value="LIPOPOLYSACCHARIDE BIOSYNTHESIS PROTEIN PA4999-RELATED"/>
    <property type="match status" value="1"/>
</dbReference>
<gene>
    <name evidence="7" type="ORF">HMPREF1536_02338</name>
</gene>
<dbReference type="GO" id="GO:0016020">
    <property type="term" value="C:membrane"/>
    <property type="evidence" value="ECO:0007669"/>
    <property type="project" value="UniProtKB-SubCell"/>
</dbReference>
<feature type="transmembrane region" description="Helical" evidence="5">
    <location>
        <begin position="429"/>
        <end position="447"/>
    </location>
</feature>
<evidence type="ECO:0000256" key="5">
    <source>
        <dbReference type="SAM" id="Phobius"/>
    </source>
</evidence>
<dbReference type="SUPFAM" id="SSF48452">
    <property type="entry name" value="TPR-like"/>
    <property type="match status" value="1"/>
</dbReference>
<evidence type="ECO:0000256" key="1">
    <source>
        <dbReference type="ARBA" id="ARBA00004141"/>
    </source>
</evidence>
<dbReference type="PANTHER" id="PTHR37422">
    <property type="entry name" value="TEICHURONIC ACID BIOSYNTHESIS PROTEIN TUAE"/>
    <property type="match status" value="1"/>
</dbReference>
<name>A0A0F5JGW7_9BACT</name>
<accession>A0A0F5JGW7</accession>
<keyword evidence="4 5" id="KW-0472">Membrane</keyword>
<feature type="transmembrane region" description="Helical" evidence="5">
    <location>
        <begin position="253"/>
        <end position="276"/>
    </location>
</feature>
<dbReference type="RefSeq" id="WP_028728096.1">
    <property type="nucleotide sequence ID" value="NZ_AUAE01000026.1"/>
</dbReference>
<keyword evidence="2 5" id="KW-0812">Transmembrane</keyword>
<dbReference type="STRING" id="1203610.HMPREF1536_02338"/>
<reference evidence="7 8" key="1">
    <citation type="submission" date="2013-04" db="EMBL/GenBank/DDBJ databases">
        <title>The Genome Sequence of Parabacteroides gordonii DSM 23371.</title>
        <authorList>
            <consortium name="The Broad Institute Genomics Platform"/>
            <person name="Earl A."/>
            <person name="Ward D."/>
            <person name="Feldgarden M."/>
            <person name="Gevers D."/>
            <person name="Martens E."/>
            <person name="Sakamoto M."/>
            <person name="Benno Y."/>
            <person name="Suzuki N."/>
            <person name="Matsunaga N."/>
            <person name="Koshihara K."/>
            <person name="Seki M."/>
            <person name="Komiya H."/>
            <person name="Walker B."/>
            <person name="Young S."/>
            <person name="Zeng Q."/>
            <person name="Gargeya S."/>
            <person name="Fitzgerald M."/>
            <person name="Haas B."/>
            <person name="Abouelleil A."/>
            <person name="Allen A.W."/>
            <person name="Alvarado L."/>
            <person name="Arachchi H.M."/>
            <person name="Berlin A.M."/>
            <person name="Chapman S.B."/>
            <person name="Gainer-Dewar J."/>
            <person name="Goldberg J."/>
            <person name="Griggs A."/>
            <person name="Gujja S."/>
            <person name="Hansen M."/>
            <person name="Howarth C."/>
            <person name="Imamovic A."/>
            <person name="Ireland A."/>
            <person name="Larimer J."/>
            <person name="McCowan C."/>
            <person name="Murphy C."/>
            <person name="Pearson M."/>
            <person name="Poon T.W."/>
            <person name="Priest M."/>
            <person name="Roberts A."/>
            <person name="Saif S."/>
            <person name="Shea T."/>
            <person name="Sisk P."/>
            <person name="Sykes S."/>
            <person name="Wortman J."/>
            <person name="Nusbaum C."/>
            <person name="Birren B."/>
        </authorList>
    </citation>
    <scope>NUCLEOTIDE SEQUENCE [LARGE SCALE GENOMIC DNA]</scope>
    <source>
        <strain evidence="7 8">MS-1</strain>
    </source>
</reference>
<organism evidence="7 8">
    <name type="scientific">Parabacteroides gordonii MS-1 = DSM 23371</name>
    <dbReference type="NCBI Taxonomy" id="1203610"/>
    <lineage>
        <taxon>Bacteria</taxon>
        <taxon>Pseudomonadati</taxon>
        <taxon>Bacteroidota</taxon>
        <taxon>Bacteroidia</taxon>
        <taxon>Bacteroidales</taxon>
        <taxon>Tannerellaceae</taxon>
        <taxon>Parabacteroides</taxon>
    </lineage>
</organism>
<feature type="transmembrane region" description="Helical" evidence="5">
    <location>
        <begin position="98"/>
        <end position="115"/>
    </location>
</feature>
<dbReference type="HOGENOM" id="CLU_030792_0_0_10"/>
<feature type="transmembrane region" description="Helical" evidence="5">
    <location>
        <begin position="222"/>
        <end position="241"/>
    </location>
</feature>
<feature type="transmembrane region" description="Helical" evidence="5">
    <location>
        <begin position="197"/>
        <end position="216"/>
    </location>
</feature>
<evidence type="ECO:0000313" key="7">
    <source>
        <dbReference type="EMBL" id="KKB56702.1"/>
    </source>
</evidence>
<dbReference type="AlphaFoldDB" id="A0A0F5JGW7"/>
<keyword evidence="8" id="KW-1185">Reference proteome</keyword>
<dbReference type="Pfam" id="PF04932">
    <property type="entry name" value="Wzy_C"/>
    <property type="match status" value="1"/>
</dbReference>
<dbReference type="InterPro" id="IPR011990">
    <property type="entry name" value="TPR-like_helical_dom_sf"/>
</dbReference>
<evidence type="ECO:0000256" key="2">
    <source>
        <dbReference type="ARBA" id="ARBA00022692"/>
    </source>
</evidence>